<dbReference type="AlphaFoldDB" id="A0A0J5VYS4"/>
<dbReference type="Proteomes" id="UP000465778">
    <property type="component" value="Unassembled WGS sequence"/>
</dbReference>
<proteinExistence type="predicted"/>
<dbReference type="RefSeq" id="WP_048010040.1">
    <property type="nucleotide sequence ID" value="NZ_CANMEA010000001.1"/>
</dbReference>
<dbReference type="EMBL" id="VDEM01000035">
    <property type="protein sequence ID" value="KAF0823257.1"/>
    <property type="molecule type" value="Genomic_DNA"/>
</dbReference>
<dbReference type="InterPro" id="IPR019688">
    <property type="entry name" value="DUF2533"/>
</dbReference>
<dbReference type="GeneID" id="67524021"/>
<reference evidence="2" key="2">
    <citation type="submission" date="2022-10" db="EMBL/GenBank/DDBJ databases">
        <title>Mechanism of multi-heavy metal repair in Cytobacillus Firmus M7.</title>
        <authorList>
            <person name="Li X."/>
            <person name="Yu C."/>
        </authorList>
    </citation>
    <scope>NUCLEOTIDE SEQUENCE</scope>
    <source>
        <strain evidence="2">M7</strain>
    </source>
</reference>
<reference evidence="1 3" key="1">
    <citation type="journal article" date="2020" name="G3 (Bethesda)">
        <title>Whole Genome Sequencing and Comparative Genomics of Two Nematicidal Bacillus Strains Reveals a Wide Range of Possible Virulence Factors.</title>
        <authorList>
            <person name="Susic N."/>
            <person name="Janezic S."/>
            <person name="Rupnik M."/>
            <person name="Geric Stare B."/>
        </authorList>
    </citation>
    <scope>NUCLEOTIDE SEQUENCE [LARGE SCALE GENOMIC DNA]</scope>
    <source>
        <strain evidence="1 3">I-1582</strain>
    </source>
</reference>
<dbReference type="Pfam" id="PF10752">
    <property type="entry name" value="DUF2533"/>
    <property type="match status" value="1"/>
</dbReference>
<accession>A0A0J5VYS4</accession>
<evidence type="ECO:0000313" key="3">
    <source>
        <dbReference type="Proteomes" id="UP000465778"/>
    </source>
</evidence>
<sequence>MSVHKAISEHVGKQNKIITRFAALDQQREYYIEQALDLCRRGLPFSADKINEVTAEINELSKQGIIPARKYVTIEMIEEYASKTK</sequence>
<evidence type="ECO:0000313" key="2">
    <source>
        <dbReference type="EMBL" id="UYG95983.1"/>
    </source>
</evidence>
<dbReference type="OrthoDB" id="2679622at2"/>
<dbReference type="Proteomes" id="UP001163104">
    <property type="component" value="Chromosome"/>
</dbReference>
<name>A0A0J5VYS4_CYTFI</name>
<gene>
    <name evidence="1" type="ORF">KIS1582_2978</name>
    <name evidence="2" type="ORF">OD459_02845</name>
</gene>
<protein>
    <submittedName>
        <fullName evidence="2">YpbS family protein</fullName>
    </submittedName>
</protein>
<evidence type="ECO:0000313" key="1">
    <source>
        <dbReference type="EMBL" id="KAF0823257.1"/>
    </source>
</evidence>
<organism evidence="1 3">
    <name type="scientific">Cytobacillus firmus</name>
    <name type="common">Bacillus firmus</name>
    <dbReference type="NCBI Taxonomy" id="1399"/>
    <lineage>
        <taxon>Bacteria</taxon>
        <taxon>Bacillati</taxon>
        <taxon>Bacillota</taxon>
        <taxon>Bacilli</taxon>
        <taxon>Bacillales</taxon>
        <taxon>Bacillaceae</taxon>
        <taxon>Cytobacillus</taxon>
    </lineage>
</organism>
<dbReference type="EMBL" id="CP107027">
    <property type="protein sequence ID" value="UYG95983.1"/>
    <property type="molecule type" value="Genomic_DNA"/>
</dbReference>